<evidence type="ECO:0000256" key="7">
    <source>
        <dbReference type="SAM" id="Phobius"/>
    </source>
</evidence>
<evidence type="ECO:0000259" key="8">
    <source>
        <dbReference type="Pfam" id="PF03458"/>
    </source>
</evidence>
<keyword evidence="10" id="KW-1185">Reference proteome</keyword>
<reference evidence="10" key="1">
    <citation type="submission" date="2017-02" db="EMBL/GenBank/DDBJ databases">
        <authorList>
            <person name="Varghese N."/>
            <person name="Submissions S."/>
        </authorList>
    </citation>
    <scope>NUCLEOTIDE SEQUENCE [LARGE SCALE GENOMIC DNA]</scope>
    <source>
        <strain evidence="10">DSM 24091</strain>
    </source>
</reference>
<keyword evidence="4 7" id="KW-0812">Transmembrane</keyword>
<dbReference type="STRING" id="1513896.SAMN05660841_02031"/>
<dbReference type="PANTHER" id="PTHR30506:SF3">
    <property type="entry name" value="UPF0126 INNER MEMBRANE PROTEIN YADS-RELATED"/>
    <property type="match status" value="1"/>
</dbReference>
<feature type="transmembrane region" description="Helical" evidence="7">
    <location>
        <begin position="148"/>
        <end position="166"/>
    </location>
</feature>
<evidence type="ECO:0000256" key="4">
    <source>
        <dbReference type="ARBA" id="ARBA00022692"/>
    </source>
</evidence>
<feature type="transmembrane region" description="Helical" evidence="7">
    <location>
        <begin position="30"/>
        <end position="47"/>
    </location>
</feature>
<sequence>MNIIYGIDLLGTMVFAISGAMAANRRGIDVFGATFMGFVTAIGGGSLRDVFLNIRPVWVEDGNYLIAIFIGVFISIIANRHLYNWAKTLTLFDAIGIGFFTVVGTQKSLDYGSSNIAAMMFGMFSAAMGGVIRDTLMNETPLILRKEIYASACLSGALLFVILEYFGLERGWNAFISASFVVGIRLVSVKYNLSLPAVSDVDDKKD</sequence>
<evidence type="ECO:0000256" key="5">
    <source>
        <dbReference type="ARBA" id="ARBA00022989"/>
    </source>
</evidence>
<evidence type="ECO:0000313" key="9">
    <source>
        <dbReference type="EMBL" id="SKB72022.1"/>
    </source>
</evidence>
<feature type="transmembrane region" description="Helical" evidence="7">
    <location>
        <begin position="172"/>
        <end position="189"/>
    </location>
</feature>
<evidence type="ECO:0000256" key="2">
    <source>
        <dbReference type="ARBA" id="ARBA00008193"/>
    </source>
</evidence>
<dbReference type="Proteomes" id="UP000190150">
    <property type="component" value="Unassembled WGS sequence"/>
</dbReference>
<proteinExistence type="inferred from homology"/>
<evidence type="ECO:0000313" key="10">
    <source>
        <dbReference type="Proteomes" id="UP000190150"/>
    </source>
</evidence>
<evidence type="ECO:0000256" key="6">
    <source>
        <dbReference type="ARBA" id="ARBA00023136"/>
    </source>
</evidence>
<dbReference type="EMBL" id="FUZF01000007">
    <property type="protein sequence ID" value="SKB72022.1"/>
    <property type="molecule type" value="Genomic_DNA"/>
</dbReference>
<dbReference type="Pfam" id="PF03458">
    <property type="entry name" value="Gly_transporter"/>
    <property type="match status" value="2"/>
</dbReference>
<comment type="similarity">
    <text evidence="2">Belongs to the UPF0126 family.</text>
</comment>
<dbReference type="GO" id="GO:0005886">
    <property type="term" value="C:plasma membrane"/>
    <property type="evidence" value="ECO:0007669"/>
    <property type="project" value="UniProtKB-SubCell"/>
</dbReference>
<accession>A0A1T5DJX1</accession>
<feature type="transmembrane region" description="Helical" evidence="7">
    <location>
        <begin position="116"/>
        <end position="136"/>
    </location>
</feature>
<feature type="transmembrane region" description="Helical" evidence="7">
    <location>
        <begin position="62"/>
        <end position="78"/>
    </location>
</feature>
<evidence type="ECO:0000256" key="3">
    <source>
        <dbReference type="ARBA" id="ARBA00022475"/>
    </source>
</evidence>
<keyword evidence="5 7" id="KW-1133">Transmembrane helix</keyword>
<dbReference type="AlphaFoldDB" id="A0A1T5DJX1"/>
<gene>
    <name evidence="9" type="ORF">SAMN05660841_02031</name>
</gene>
<keyword evidence="3" id="KW-1003">Cell membrane</keyword>
<evidence type="ECO:0000256" key="1">
    <source>
        <dbReference type="ARBA" id="ARBA00004651"/>
    </source>
</evidence>
<organism evidence="9 10">
    <name type="scientific">Sphingobacterium nematocida</name>
    <dbReference type="NCBI Taxonomy" id="1513896"/>
    <lineage>
        <taxon>Bacteria</taxon>
        <taxon>Pseudomonadati</taxon>
        <taxon>Bacteroidota</taxon>
        <taxon>Sphingobacteriia</taxon>
        <taxon>Sphingobacteriales</taxon>
        <taxon>Sphingobacteriaceae</taxon>
        <taxon>Sphingobacterium</taxon>
    </lineage>
</organism>
<feature type="transmembrane region" description="Helical" evidence="7">
    <location>
        <begin position="6"/>
        <end position="23"/>
    </location>
</feature>
<dbReference type="PANTHER" id="PTHR30506">
    <property type="entry name" value="INNER MEMBRANE PROTEIN"/>
    <property type="match status" value="1"/>
</dbReference>
<feature type="domain" description="Glycine transporter" evidence="8">
    <location>
        <begin position="7"/>
        <end position="78"/>
    </location>
</feature>
<name>A0A1T5DJX1_9SPHI</name>
<dbReference type="InterPro" id="IPR005115">
    <property type="entry name" value="Gly_transporter"/>
</dbReference>
<keyword evidence="6 7" id="KW-0472">Membrane</keyword>
<feature type="domain" description="Glycine transporter" evidence="8">
    <location>
        <begin position="91"/>
        <end position="163"/>
    </location>
</feature>
<comment type="subcellular location">
    <subcellularLocation>
        <location evidence="1">Cell membrane</location>
        <topology evidence="1">Multi-pass membrane protein</topology>
    </subcellularLocation>
</comment>
<protein>
    <submittedName>
        <fullName evidence="9">Uncharacterized membrane protein YeiH</fullName>
    </submittedName>
</protein>
<dbReference type="OrthoDB" id="9791874at2"/>
<dbReference type="RefSeq" id="WP_079642967.1">
    <property type="nucleotide sequence ID" value="NZ_FUZF01000007.1"/>
</dbReference>